<evidence type="ECO:0000256" key="6">
    <source>
        <dbReference type="SAM" id="Phobius"/>
    </source>
</evidence>
<dbReference type="Pfam" id="PF02674">
    <property type="entry name" value="Colicin_V"/>
    <property type="match status" value="1"/>
</dbReference>
<dbReference type="EMBL" id="CP006842">
    <property type="protein sequence ID" value="AHW63657.1"/>
    <property type="molecule type" value="Genomic_DNA"/>
</dbReference>
<sequence>MMVDLIVIAILILSLTAGLRAGFFSSLGSLVGLIGGALLVPWAVPAVTSAVSDPSWRWLAGAVTISVLLLVGSAVGSSLGSLARHGADRLKLRVPERILGGVVSTMVAAVALSLVGTGVASAGVPGLSPAVSSSATLRAVDDVLPDRLRQAGDEIRAALFDETFLPSIPGTSLPTPSPGRGPTPPESPLPDADTKSPSLVTASESVARISGIASACRMMPTGSGFVVADDRVITNAHVVAGVDAPVVTLQDGQAADGRVVYFNEDDDIAVIAADVDAHPLAVADDVAPGDVGVVQGYPGGGPFQSVNARVVAAGPTQFGGGGAGVPPSFRSVVRLQTEVVPGNSGGPFLTPAGEVAGVVFARDETTPSTGYAVTVDALERAAASFVADAPSVPSGQCAAQ</sequence>
<keyword evidence="7" id="KW-0378">Hydrolase</keyword>
<feature type="transmembrane region" description="Helical" evidence="6">
    <location>
        <begin position="98"/>
        <end position="124"/>
    </location>
</feature>
<dbReference type="InterPro" id="IPR003825">
    <property type="entry name" value="Colicin-V_CvpA"/>
</dbReference>
<dbReference type="GO" id="GO:0016020">
    <property type="term" value="C:membrane"/>
    <property type="evidence" value="ECO:0007669"/>
    <property type="project" value="UniProtKB-SubCell"/>
</dbReference>
<evidence type="ECO:0000313" key="7">
    <source>
        <dbReference type="EMBL" id="AHW63657.1"/>
    </source>
</evidence>
<keyword evidence="7" id="KW-0645">Protease</keyword>
<dbReference type="OrthoDB" id="9766361at2"/>
<feature type="compositionally biased region" description="Pro residues" evidence="5">
    <location>
        <begin position="175"/>
        <end position="188"/>
    </location>
</feature>
<dbReference type="InterPro" id="IPR043504">
    <property type="entry name" value="Peptidase_S1_PA_chymotrypsin"/>
</dbReference>
<evidence type="ECO:0000256" key="1">
    <source>
        <dbReference type="ARBA" id="ARBA00004141"/>
    </source>
</evidence>
<dbReference type="PRINTS" id="PR00834">
    <property type="entry name" value="PROTEASES2C"/>
</dbReference>
<dbReference type="GO" id="GO:0009403">
    <property type="term" value="P:toxin biosynthetic process"/>
    <property type="evidence" value="ECO:0007669"/>
    <property type="project" value="InterPro"/>
</dbReference>
<dbReference type="Proteomes" id="UP000023703">
    <property type="component" value="Chromosome"/>
</dbReference>
<dbReference type="Gene3D" id="2.40.10.10">
    <property type="entry name" value="Trypsin-like serine proteases"/>
    <property type="match status" value="2"/>
</dbReference>
<accession>X5DSK3</accession>
<feature type="region of interest" description="Disordered" evidence="5">
    <location>
        <begin position="166"/>
        <end position="199"/>
    </location>
</feature>
<dbReference type="KEGG" id="cgy:CGLY_06045"/>
<dbReference type="PANTHER" id="PTHR22939:SF129">
    <property type="entry name" value="SERINE PROTEASE HTRA2, MITOCHONDRIAL"/>
    <property type="match status" value="1"/>
</dbReference>
<organism evidence="7 8">
    <name type="scientific">Corynebacterium glyciniphilum AJ 3170</name>
    <dbReference type="NCBI Taxonomy" id="1404245"/>
    <lineage>
        <taxon>Bacteria</taxon>
        <taxon>Bacillati</taxon>
        <taxon>Actinomycetota</taxon>
        <taxon>Actinomycetes</taxon>
        <taxon>Mycobacteriales</taxon>
        <taxon>Corynebacteriaceae</taxon>
        <taxon>Corynebacterium</taxon>
    </lineage>
</organism>
<dbReference type="SUPFAM" id="SSF50494">
    <property type="entry name" value="Trypsin-like serine proteases"/>
    <property type="match status" value="1"/>
</dbReference>
<feature type="transmembrane region" description="Helical" evidence="6">
    <location>
        <begin position="58"/>
        <end position="78"/>
    </location>
</feature>
<dbReference type="InterPro" id="IPR001940">
    <property type="entry name" value="Peptidase_S1C"/>
</dbReference>
<keyword evidence="2 6" id="KW-0812">Transmembrane</keyword>
<dbReference type="NCBIfam" id="NF033740">
    <property type="entry name" value="MarP_fam_protase"/>
    <property type="match status" value="1"/>
</dbReference>
<evidence type="ECO:0000256" key="4">
    <source>
        <dbReference type="ARBA" id="ARBA00023136"/>
    </source>
</evidence>
<dbReference type="PANTHER" id="PTHR22939">
    <property type="entry name" value="SERINE PROTEASE FAMILY S1C HTRA-RELATED"/>
    <property type="match status" value="1"/>
</dbReference>
<dbReference type="eggNOG" id="COG0265">
    <property type="taxonomic scope" value="Bacteria"/>
</dbReference>
<keyword evidence="3 6" id="KW-1133">Transmembrane helix</keyword>
<comment type="subcellular location">
    <subcellularLocation>
        <location evidence="1">Membrane</location>
        <topology evidence="1">Multi-pass membrane protein</topology>
    </subcellularLocation>
</comment>
<keyword evidence="4 6" id="KW-0472">Membrane</keyword>
<protein>
    <submittedName>
        <fullName evidence="7">Putative trypsin-like serine protease</fullName>
    </submittedName>
</protein>
<proteinExistence type="predicted"/>
<dbReference type="InterPro" id="IPR009003">
    <property type="entry name" value="Peptidase_S1_PA"/>
</dbReference>
<dbReference type="AlphaFoldDB" id="X5DSK3"/>
<dbReference type="STRING" id="1404245.CGLY_06045"/>
<gene>
    <name evidence="7" type="ORF">CGLY_06045</name>
</gene>
<dbReference type="GO" id="GO:0004252">
    <property type="term" value="F:serine-type endopeptidase activity"/>
    <property type="evidence" value="ECO:0007669"/>
    <property type="project" value="InterPro"/>
</dbReference>
<dbReference type="GO" id="GO:0006508">
    <property type="term" value="P:proteolysis"/>
    <property type="evidence" value="ECO:0007669"/>
    <property type="project" value="UniProtKB-KW"/>
</dbReference>
<dbReference type="HOGENOM" id="CLU_043139_0_0_11"/>
<evidence type="ECO:0000256" key="3">
    <source>
        <dbReference type="ARBA" id="ARBA00022989"/>
    </source>
</evidence>
<name>X5DSK3_9CORY</name>
<feature type="transmembrane region" description="Helical" evidence="6">
    <location>
        <begin position="30"/>
        <end position="51"/>
    </location>
</feature>
<dbReference type="Pfam" id="PF13365">
    <property type="entry name" value="Trypsin_2"/>
    <property type="match status" value="1"/>
</dbReference>
<evidence type="ECO:0000256" key="5">
    <source>
        <dbReference type="SAM" id="MobiDB-lite"/>
    </source>
</evidence>
<dbReference type="InterPro" id="IPR047680">
    <property type="entry name" value="MarP-like"/>
</dbReference>
<keyword evidence="8" id="KW-1185">Reference proteome</keyword>
<reference evidence="7 8" key="1">
    <citation type="journal article" date="2015" name="Int. J. Syst. Evol. Microbiol.">
        <title>Revisiting Corynebacterium glyciniphilum (ex Kubota et al., 1972) sp. nov., nom. rev., isolated from putrefied banana.</title>
        <authorList>
            <person name="Al-Dilaimi A."/>
            <person name="Bednarz H."/>
            <person name="Lomker A."/>
            <person name="Niehaus K."/>
            <person name="Kalinowski J."/>
            <person name="Ruckert C."/>
        </authorList>
    </citation>
    <scope>NUCLEOTIDE SEQUENCE [LARGE SCALE GENOMIC DNA]</scope>
    <source>
        <strain evidence="7">AJ 3170</strain>
    </source>
</reference>
<evidence type="ECO:0000313" key="8">
    <source>
        <dbReference type="Proteomes" id="UP000023703"/>
    </source>
</evidence>
<evidence type="ECO:0000256" key="2">
    <source>
        <dbReference type="ARBA" id="ARBA00022692"/>
    </source>
</evidence>
<dbReference type="RefSeq" id="WP_052539762.1">
    <property type="nucleotide sequence ID" value="NZ_CP006842.1"/>
</dbReference>